<gene>
    <name evidence="8" type="ORF">SAMN05421512_11363</name>
</gene>
<evidence type="ECO:0000313" key="8">
    <source>
        <dbReference type="EMBL" id="SOC23748.1"/>
    </source>
</evidence>
<dbReference type="AlphaFoldDB" id="A0A285TNM6"/>
<accession>A0A285TNM6</accession>
<dbReference type="Pfam" id="PF03328">
    <property type="entry name" value="HpcH_HpaI"/>
    <property type="match status" value="1"/>
</dbReference>
<dbReference type="STRING" id="538381.GCA_001696535_00547"/>
<feature type="binding site" evidence="5">
    <location>
        <position position="68"/>
    </location>
    <ligand>
        <name>substrate</name>
    </ligand>
</feature>
<organism evidence="8 9">
    <name type="scientific">Stappia indica</name>
    <dbReference type="NCBI Taxonomy" id="538381"/>
    <lineage>
        <taxon>Bacteria</taxon>
        <taxon>Pseudomonadati</taxon>
        <taxon>Pseudomonadota</taxon>
        <taxon>Alphaproteobacteria</taxon>
        <taxon>Hyphomicrobiales</taxon>
        <taxon>Stappiaceae</taxon>
        <taxon>Stappia</taxon>
    </lineage>
</organism>
<dbReference type="GO" id="GO:0000287">
    <property type="term" value="F:magnesium ion binding"/>
    <property type="evidence" value="ECO:0007669"/>
    <property type="project" value="TreeGrafter"/>
</dbReference>
<evidence type="ECO:0000256" key="4">
    <source>
        <dbReference type="ARBA" id="ARBA00022842"/>
    </source>
</evidence>
<dbReference type="InterPro" id="IPR040442">
    <property type="entry name" value="Pyrv_kinase-like_dom_sf"/>
</dbReference>
<feature type="binding site" evidence="5">
    <location>
        <position position="125"/>
    </location>
    <ligand>
        <name>substrate</name>
    </ligand>
</feature>
<feature type="binding site" evidence="6">
    <location>
        <position position="152"/>
    </location>
    <ligand>
        <name>Mg(2+)</name>
        <dbReference type="ChEBI" id="CHEBI:18420"/>
    </ligand>
</feature>
<dbReference type="Proteomes" id="UP000219331">
    <property type="component" value="Unassembled WGS sequence"/>
</dbReference>
<evidence type="ECO:0000256" key="2">
    <source>
        <dbReference type="ARBA" id="ARBA00005568"/>
    </source>
</evidence>
<name>A0A285TNM6_9HYPH</name>
<dbReference type="GO" id="GO:0006107">
    <property type="term" value="P:oxaloacetate metabolic process"/>
    <property type="evidence" value="ECO:0007669"/>
    <property type="project" value="TreeGrafter"/>
</dbReference>
<feature type="domain" description="HpcH/HpaI aldolase/citrate lyase" evidence="7">
    <location>
        <begin position="7"/>
        <end position="219"/>
    </location>
</feature>
<dbReference type="InterPro" id="IPR005000">
    <property type="entry name" value="Aldolase/citrate-lyase_domain"/>
</dbReference>
<dbReference type="PANTHER" id="PTHR32308:SF0">
    <property type="entry name" value="HPCH_HPAI ALDOLASE_CITRATE LYASE DOMAIN-CONTAINING PROTEIN"/>
    <property type="match status" value="1"/>
</dbReference>
<evidence type="ECO:0000256" key="3">
    <source>
        <dbReference type="ARBA" id="ARBA00022723"/>
    </source>
</evidence>
<dbReference type="Gene3D" id="3.20.20.60">
    <property type="entry name" value="Phosphoenolpyruvate-binding domains"/>
    <property type="match status" value="1"/>
</dbReference>
<keyword evidence="3 6" id="KW-0479">Metal-binding</keyword>
<evidence type="ECO:0000259" key="7">
    <source>
        <dbReference type="Pfam" id="PF03328"/>
    </source>
</evidence>
<feature type="binding site" evidence="6">
    <location>
        <position position="125"/>
    </location>
    <ligand>
        <name>Mg(2+)</name>
        <dbReference type="ChEBI" id="CHEBI:18420"/>
    </ligand>
</feature>
<dbReference type="SUPFAM" id="SSF51621">
    <property type="entry name" value="Phosphoenolpyruvate/pyruvate domain"/>
    <property type="match status" value="1"/>
</dbReference>
<reference evidence="8 9" key="1">
    <citation type="submission" date="2017-08" db="EMBL/GenBank/DDBJ databases">
        <authorList>
            <person name="de Groot N.N."/>
        </authorList>
    </citation>
    <scope>NUCLEOTIDE SEQUENCE [LARGE SCALE GENOMIC DNA]</scope>
    <source>
        <strain evidence="8 9">USBA 352</strain>
    </source>
</reference>
<evidence type="ECO:0000256" key="1">
    <source>
        <dbReference type="ARBA" id="ARBA00001946"/>
    </source>
</evidence>
<proteinExistence type="inferred from homology"/>
<protein>
    <submittedName>
        <fullName evidence="8">Citrate lyase subunit beta / citryl-CoA lyase</fullName>
    </submittedName>
</protein>
<sequence length="282" mass="29850">MQASPRRTYMLMPGHEEKKARKASGLDVDVVLLDMEDGVPPTHKQAARDGIVVSLAGIDFGPREVMARINGVDTDLWQDDIAALAGTSVRGIFIPKVESAAQVAAVADALERAGLSGIAVVATIETARGLIHVEEIAAAGGGLTGLFFGSGDYSLSTGIEISRETLLYPRSRIAVAAAANGLQPIDAAFFRDVKDGEAARRDAQDARVVGFTAKVAFHPNQLAPITEALMPSPEEVARARKILDAYRSSLGSERGVFLVDGEFVAVDIALMAERTLERAGAR</sequence>
<dbReference type="EMBL" id="OBML01000013">
    <property type="protein sequence ID" value="SOC23748.1"/>
    <property type="molecule type" value="Genomic_DNA"/>
</dbReference>
<comment type="similarity">
    <text evidence="2">Belongs to the HpcH/HpaI aldolase family.</text>
</comment>
<dbReference type="OrthoDB" id="9800547at2"/>
<evidence type="ECO:0000256" key="6">
    <source>
        <dbReference type="PIRSR" id="PIRSR015582-2"/>
    </source>
</evidence>
<evidence type="ECO:0000313" key="9">
    <source>
        <dbReference type="Proteomes" id="UP000219331"/>
    </source>
</evidence>
<keyword evidence="8" id="KW-0456">Lyase</keyword>
<keyword evidence="4 6" id="KW-0460">Magnesium</keyword>
<dbReference type="InterPro" id="IPR015813">
    <property type="entry name" value="Pyrv/PenolPyrv_kinase-like_dom"/>
</dbReference>
<dbReference type="PIRSF" id="PIRSF015582">
    <property type="entry name" value="Cit_lyase_B"/>
    <property type="match status" value="1"/>
</dbReference>
<dbReference type="GO" id="GO:0016829">
    <property type="term" value="F:lyase activity"/>
    <property type="evidence" value="ECO:0007669"/>
    <property type="project" value="UniProtKB-KW"/>
</dbReference>
<comment type="cofactor">
    <cofactor evidence="1">
        <name>Mg(2+)</name>
        <dbReference type="ChEBI" id="CHEBI:18420"/>
    </cofactor>
</comment>
<evidence type="ECO:0000256" key="5">
    <source>
        <dbReference type="PIRSR" id="PIRSR015582-1"/>
    </source>
</evidence>
<dbReference type="PANTHER" id="PTHR32308">
    <property type="entry name" value="LYASE BETA SUBUNIT, PUTATIVE (AFU_ORTHOLOGUE AFUA_4G13030)-RELATED"/>
    <property type="match status" value="1"/>
</dbReference>
<keyword evidence="9" id="KW-1185">Reference proteome</keyword>
<dbReference type="InterPro" id="IPR011206">
    <property type="entry name" value="Citrate_lyase_beta/mcl1/mcl2"/>
</dbReference>
<dbReference type="RefSeq" id="WP_097176290.1">
    <property type="nucleotide sequence ID" value="NZ_JAJGNR010000008.1"/>
</dbReference>